<keyword evidence="3" id="KW-0904">Protein phosphatase</keyword>
<name>A2FWZ0_TRIV3</name>
<dbReference type="VEuPathDB" id="TrichDB:TVAGG3_0740830"/>
<evidence type="ECO:0000256" key="3">
    <source>
        <dbReference type="ARBA" id="ARBA00022912"/>
    </source>
</evidence>
<dbReference type="SMR" id="A2FWZ0"/>
<dbReference type="InterPro" id="IPR017867">
    <property type="entry name" value="Tyr_phospatase_low_mol_wt"/>
</dbReference>
<feature type="domain" description="Phosphotyrosine protein phosphatase I" evidence="5">
    <location>
        <begin position="5"/>
        <end position="143"/>
    </location>
</feature>
<dbReference type="VEuPathDB" id="TrichDB:TVAG_376230"/>
<dbReference type="GO" id="GO:0004725">
    <property type="term" value="F:protein tyrosine phosphatase activity"/>
    <property type="evidence" value="ECO:0000318"/>
    <property type="project" value="GO_Central"/>
</dbReference>
<evidence type="ECO:0000256" key="2">
    <source>
        <dbReference type="ARBA" id="ARBA00022801"/>
    </source>
</evidence>
<dbReference type="SUPFAM" id="SSF52788">
    <property type="entry name" value="Phosphotyrosine protein phosphatases I"/>
    <property type="match status" value="1"/>
</dbReference>
<dbReference type="AlphaFoldDB" id="A2FWZ0"/>
<dbReference type="InParanoid" id="A2FWZ0"/>
<dbReference type="EMBL" id="DS114097">
    <property type="protein sequence ID" value="EAX90567.1"/>
    <property type="molecule type" value="Genomic_DNA"/>
</dbReference>
<proteinExistence type="inferred from homology"/>
<dbReference type="FunCoup" id="A2FWZ0">
    <property type="interactions" value="270"/>
</dbReference>
<evidence type="ECO:0000256" key="1">
    <source>
        <dbReference type="ARBA" id="ARBA00011063"/>
    </source>
</evidence>
<evidence type="ECO:0000313" key="6">
    <source>
        <dbReference type="EMBL" id="EAX90567.1"/>
    </source>
</evidence>
<accession>A2FWZ0</accession>
<dbReference type="Gene3D" id="3.40.50.2300">
    <property type="match status" value="1"/>
</dbReference>
<dbReference type="KEGG" id="tva:4748254"/>
<dbReference type="PANTHER" id="PTHR11717">
    <property type="entry name" value="LOW MOLECULAR WEIGHT PROTEIN TYROSINE PHOSPHATASE"/>
    <property type="match status" value="1"/>
</dbReference>
<dbReference type="RefSeq" id="XP_001303497.1">
    <property type="nucleotide sequence ID" value="XM_001303496.1"/>
</dbReference>
<dbReference type="PANTHER" id="PTHR11717:SF7">
    <property type="entry name" value="LOW MOLECULAR WEIGHT PHOSPHOTYROSINE PROTEIN PHOSPHATASE"/>
    <property type="match status" value="1"/>
</dbReference>
<dbReference type="InterPro" id="IPR050438">
    <property type="entry name" value="LMW_PTPase"/>
</dbReference>
<keyword evidence="7" id="KW-1185">Reference proteome</keyword>
<feature type="active site" evidence="4">
    <location>
        <position position="17"/>
    </location>
</feature>
<feature type="active site" description="Nucleophile" evidence="4">
    <location>
        <position position="11"/>
    </location>
</feature>
<evidence type="ECO:0000313" key="7">
    <source>
        <dbReference type="Proteomes" id="UP000001542"/>
    </source>
</evidence>
<dbReference type="CDD" id="cd16343">
    <property type="entry name" value="LMWPTP"/>
    <property type="match status" value="1"/>
</dbReference>
<dbReference type="Pfam" id="PF01451">
    <property type="entry name" value="LMWPc"/>
    <property type="match status" value="1"/>
</dbReference>
<dbReference type="OMA" id="ACEGICK"/>
<dbReference type="PRINTS" id="PR00719">
    <property type="entry name" value="LMWPTPASE"/>
</dbReference>
<organism evidence="6 7">
    <name type="scientific">Trichomonas vaginalis (strain ATCC PRA-98 / G3)</name>
    <dbReference type="NCBI Taxonomy" id="412133"/>
    <lineage>
        <taxon>Eukaryota</taxon>
        <taxon>Metamonada</taxon>
        <taxon>Parabasalia</taxon>
        <taxon>Trichomonadida</taxon>
        <taxon>Trichomonadidae</taxon>
        <taxon>Trichomonas</taxon>
    </lineage>
</organism>
<dbReference type="eggNOG" id="KOG3217">
    <property type="taxonomic scope" value="Eukaryota"/>
</dbReference>
<dbReference type="OrthoDB" id="3388at2759"/>
<gene>
    <name evidence="6" type="ORF">TVAG_376230</name>
</gene>
<dbReference type="InterPro" id="IPR036196">
    <property type="entry name" value="Ptyr_pPase_sf"/>
</dbReference>
<evidence type="ECO:0000256" key="4">
    <source>
        <dbReference type="PIRSR" id="PIRSR617867-1"/>
    </source>
</evidence>
<dbReference type="InterPro" id="IPR023485">
    <property type="entry name" value="Ptyr_pPase"/>
</dbReference>
<reference evidence="6" key="2">
    <citation type="journal article" date="2007" name="Science">
        <title>Draft genome sequence of the sexually transmitted pathogen Trichomonas vaginalis.</title>
        <authorList>
            <person name="Carlton J.M."/>
            <person name="Hirt R.P."/>
            <person name="Silva J.C."/>
            <person name="Delcher A.L."/>
            <person name="Schatz M."/>
            <person name="Zhao Q."/>
            <person name="Wortman J.R."/>
            <person name="Bidwell S.L."/>
            <person name="Alsmark U.C.M."/>
            <person name="Besteiro S."/>
            <person name="Sicheritz-Ponten T."/>
            <person name="Noel C.J."/>
            <person name="Dacks J.B."/>
            <person name="Foster P.G."/>
            <person name="Simillion C."/>
            <person name="Van de Peer Y."/>
            <person name="Miranda-Saavedra D."/>
            <person name="Barton G.J."/>
            <person name="Westrop G.D."/>
            <person name="Mueller S."/>
            <person name="Dessi D."/>
            <person name="Fiori P.L."/>
            <person name="Ren Q."/>
            <person name="Paulsen I."/>
            <person name="Zhang H."/>
            <person name="Bastida-Corcuera F.D."/>
            <person name="Simoes-Barbosa A."/>
            <person name="Brown M.T."/>
            <person name="Hayes R.D."/>
            <person name="Mukherjee M."/>
            <person name="Okumura C.Y."/>
            <person name="Schneider R."/>
            <person name="Smith A.J."/>
            <person name="Vanacova S."/>
            <person name="Villalvazo M."/>
            <person name="Haas B.J."/>
            <person name="Pertea M."/>
            <person name="Feldblyum T.V."/>
            <person name="Utterback T.R."/>
            <person name="Shu C.L."/>
            <person name="Osoegawa K."/>
            <person name="de Jong P.J."/>
            <person name="Hrdy I."/>
            <person name="Horvathova L."/>
            <person name="Zubacova Z."/>
            <person name="Dolezal P."/>
            <person name="Malik S.B."/>
            <person name="Logsdon J.M. Jr."/>
            <person name="Henze K."/>
            <person name="Gupta A."/>
            <person name="Wang C.C."/>
            <person name="Dunne R.L."/>
            <person name="Upcroft J.A."/>
            <person name="Upcroft P."/>
            <person name="White O."/>
            <person name="Salzberg S.L."/>
            <person name="Tang P."/>
            <person name="Chiu C.-H."/>
            <person name="Lee Y.-S."/>
            <person name="Embley T.M."/>
            <person name="Coombs G.H."/>
            <person name="Mottram J.C."/>
            <person name="Tachezy J."/>
            <person name="Fraser-Liggett C.M."/>
            <person name="Johnson P.J."/>
        </authorList>
    </citation>
    <scope>NUCLEOTIDE SEQUENCE [LARGE SCALE GENOMIC DNA]</scope>
    <source>
        <strain evidence="6">G3</strain>
    </source>
</reference>
<dbReference type="SMART" id="SM00226">
    <property type="entry name" value="LMWPc"/>
    <property type="match status" value="1"/>
</dbReference>
<sequence length="153" mass="17293">MQRQKAVLFVCLGNICRSPACEGICKLLSKDKIYVSSAGTSRWHRNECPDERSQEICMKHGIDISGCRARQIRADDWKLFDIIAALDDTVYENLNSSRPDDAIAKVVLFNAPHGIQDPYYGGRTGFQKMFDQIYEAMTPFLIENGLLTAEELN</sequence>
<dbReference type="Proteomes" id="UP000001542">
    <property type="component" value="Unassembled WGS sequence"/>
</dbReference>
<evidence type="ECO:0000259" key="5">
    <source>
        <dbReference type="SMART" id="SM00226"/>
    </source>
</evidence>
<dbReference type="FunFam" id="3.40.50.2300:FF:000409">
    <property type="entry name" value="Low molecular weight phosphotyrosine protein phosphatase, putative"/>
    <property type="match status" value="1"/>
</dbReference>
<protein>
    <submittedName>
        <fullName evidence="6">Low molecular weight phosphotyrosine protein phosphatase, putative</fullName>
    </submittedName>
</protein>
<dbReference type="STRING" id="5722.A2FWZ0"/>
<keyword evidence="2" id="KW-0378">Hydrolase</keyword>
<comment type="similarity">
    <text evidence="1">Belongs to the low molecular weight phosphotyrosine protein phosphatase family.</text>
</comment>
<feature type="active site" description="Proton donor" evidence="4">
    <location>
        <position position="117"/>
    </location>
</feature>
<reference evidence="6" key="1">
    <citation type="submission" date="2006-10" db="EMBL/GenBank/DDBJ databases">
        <authorList>
            <person name="Amadeo P."/>
            <person name="Zhao Q."/>
            <person name="Wortman J."/>
            <person name="Fraser-Liggett C."/>
            <person name="Carlton J."/>
        </authorList>
    </citation>
    <scope>NUCLEOTIDE SEQUENCE</scope>
    <source>
        <strain evidence="6">G3</strain>
    </source>
</reference>